<keyword evidence="6" id="KW-0378">Hydrolase</keyword>
<comment type="caution">
    <text evidence="6">The sequence shown here is derived from an EMBL/GenBank/DDBJ whole genome shotgun (WGS) entry which is preliminary data.</text>
</comment>
<keyword evidence="6" id="KW-0540">Nuclease</keyword>
<dbReference type="InterPro" id="IPR006677">
    <property type="entry name" value="tRNA_intron_Endonuc_cat-like"/>
</dbReference>
<reference evidence="6" key="1">
    <citation type="submission" date="2021-03" db="EMBL/GenBank/DDBJ databases">
        <title>Genomic Encyclopedia of Type Strains, Phase IV (KMG-V): Genome sequencing to study the core and pangenomes of soil and plant-associated prokaryotes.</title>
        <authorList>
            <person name="Whitman W."/>
        </authorList>
    </citation>
    <scope>NUCLEOTIDE SEQUENCE</scope>
    <source>
        <strain evidence="6">C4</strain>
    </source>
</reference>
<dbReference type="NCBIfam" id="TIGR00324">
    <property type="entry name" value="endA"/>
    <property type="match status" value="1"/>
</dbReference>
<dbReference type="Gene3D" id="3.40.1350.10">
    <property type="match status" value="1"/>
</dbReference>
<dbReference type="EC" id="4.6.1.16" evidence="6"/>
<dbReference type="GO" id="GO:0000213">
    <property type="term" value="F:tRNA-intron lyase activity"/>
    <property type="evidence" value="ECO:0007669"/>
    <property type="project" value="UniProtKB-EC"/>
</dbReference>
<evidence type="ECO:0000313" key="6">
    <source>
        <dbReference type="EMBL" id="MBP2201154.1"/>
    </source>
</evidence>
<dbReference type="Proteomes" id="UP000740329">
    <property type="component" value="Unassembled WGS sequence"/>
</dbReference>
<evidence type="ECO:0000256" key="2">
    <source>
        <dbReference type="ARBA" id="ARBA00023239"/>
    </source>
</evidence>
<feature type="domain" description="tRNA intron endonuclease N-terminal" evidence="5">
    <location>
        <begin position="11"/>
        <end position="70"/>
    </location>
</feature>
<dbReference type="CDD" id="cd22363">
    <property type="entry name" value="tRNA-intron_lyase_C"/>
    <property type="match status" value="1"/>
</dbReference>
<dbReference type="Pfam" id="PF02778">
    <property type="entry name" value="tRNA_int_endo_N"/>
    <property type="match status" value="1"/>
</dbReference>
<dbReference type="InterPro" id="IPR036167">
    <property type="entry name" value="tRNA_intron_Endo_cat-like_sf"/>
</dbReference>
<keyword evidence="2 6" id="KW-0456">Lyase</keyword>
<evidence type="ECO:0000313" key="7">
    <source>
        <dbReference type="Proteomes" id="UP000740329"/>
    </source>
</evidence>
<accession>A0A8J7RMY2</accession>
<dbReference type="PANTHER" id="PTHR21227">
    <property type="entry name" value="TRNA-SPLICING ENDONUCLEASE SUBUNIT SEN2"/>
    <property type="match status" value="1"/>
</dbReference>
<dbReference type="Gene3D" id="3.40.1170.20">
    <property type="entry name" value="tRNA intron endonuclease, N-terminal domain"/>
    <property type="match status" value="1"/>
</dbReference>
<organism evidence="6 7">
    <name type="scientific">Methanococcus voltae</name>
    <dbReference type="NCBI Taxonomy" id="2188"/>
    <lineage>
        <taxon>Archaea</taxon>
        <taxon>Methanobacteriati</taxon>
        <taxon>Methanobacteriota</taxon>
        <taxon>Methanomada group</taxon>
        <taxon>Methanococci</taxon>
        <taxon>Methanococcales</taxon>
        <taxon>Methanococcaceae</taxon>
        <taxon>Methanococcus</taxon>
    </lineage>
</organism>
<feature type="domain" description="tRNA intron endonuclease catalytic" evidence="4">
    <location>
        <begin position="90"/>
        <end position="174"/>
    </location>
</feature>
<comment type="function">
    <text evidence="3">Endonuclease that removes tRNA introns. Cleaves pre-tRNA at the 5'- and 3'-splice sites to release the intron. The products are an intron and two tRNA half-molecules bearing 2',3' cyclic phosphate and 5'-OH termini. Recognizes a pseudosymmetric substrate in which 2 bulged loops of 3 bases are separated by a stem of 4 bp.</text>
</comment>
<dbReference type="GO" id="GO:0005737">
    <property type="term" value="C:cytoplasm"/>
    <property type="evidence" value="ECO:0007669"/>
    <property type="project" value="TreeGrafter"/>
</dbReference>
<proteinExistence type="predicted"/>
<dbReference type="InterPro" id="IPR006676">
    <property type="entry name" value="tRNA_splic"/>
</dbReference>
<dbReference type="PANTHER" id="PTHR21227:SF0">
    <property type="entry name" value="TRNA-SPLICING ENDONUCLEASE SUBUNIT SEN2"/>
    <property type="match status" value="1"/>
</dbReference>
<dbReference type="SUPFAM" id="SSF53032">
    <property type="entry name" value="tRNA-intron endonuclease catalytic domain-like"/>
    <property type="match status" value="1"/>
</dbReference>
<name>A0A8J7RMY2_METVO</name>
<dbReference type="PIRSF" id="PIRSF005285">
    <property type="entry name" value="tRNA_splic_archaea"/>
    <property type="match status" value="1"/>
</dbReference>
<dbReference type="EMBL" id="JAGGMV010000001">
    <property type="protein sequence ID" value="MBP2201154.1"/>
    <property type="molecule type" value="Genomic_DNA"/>
</dbReference>
<protein>
    <submittedName>
        <fullName evidence="6">tRNA-intron endonuclease</fullName>
        <ecNumber evidence="6">4.6.1.16</ecNumber>
    </submittedName>
</protein>
<gene>
    <name evidence="6" type="ORF">J3E07_000552</name>
</gene>
<dbReference type="InterPro" id="IPR011856">
    <property type="entry name" value="tRNA_endonuc-like_dom_sf"/>
</dbReference>
<dbReference type="AlphaFoldDB" id="A0A8J7RMY2"/>
<sequence length="182" mass="21248">MARKKVKKTASAKLVDDRILVHDRNAISRLNEKRYGELHDNFLSLSLVEGLYLTYKEWIVVAKGNKREGYKTIDFEELFEIVNEISPKLCSKYLVYKDLRTRGYTVRTGLKYGSDFRLYERNNIDEIHSKYLVKVFTEEMPCELSEMTGFVRVAHSVKKQLIVAILDADGSVVYYNMGYLRL</sequence>
<dbReference type="GO" id="GO:0006388">
    <property type="term" value="P:tRNA splicing, via endonucleolytic cleavage and ligation"/>
    <property type="evidence" value="ECO:0007669"/>
    <property type="project" value="InterPro"/>
</dbReference>
<evidence type="ECO:0000256" key="1">
    <source>
        <dbReference type="ARBA" id="ARBA00022694"/>
    </source>
</evidence>
<dbReference type="GO" id="GO:0003676">
    <property type="term" value="F:nucleic acid binding"/>
    <property type="evidence" value="ECO:0007669"/>
    <property type="project" value="InterPro"/>
</dbReference>
<dbReference type="FunFam" id="3.40.1350.10:FF:000006">
    <property type="entry name" value="tRNA-splicing endonuclease"/>
    <property type="match status" value="1"/>
</dbReference>
<keyword evidence="6" id="KW-0255">Endonuclease</keyword>
<dbReference type="OrthoDB" id="46045at2157"/>
<evidence type="ECO:0000259" key="5">
    <source>
        <dbReference type="Pfam" id="PF02778"/>
    </source>
</evidence>
<dbReference type="SUPFAM" id="SSF55267">
    <property type="entry name" value="tRNA-intron endonuclease N-terminal domain-like"/>
    <property type="match status" value="1"/>
</dbReference>
<evidence type="ECO:0000259" key="4">
    <source>
        <dbReference type="Pfam" id="PF01974"/>
    </source>
</evidence>
<dbReference type="RefSeq" id="WP_209590613.1">
    <property type="nucleotide sequence ID" value="NZ_JAGGMU010000001.1"/>
</dbReference>
<dbReference type="InterPro" id="IPR036740">
    <property type="entry name" value="tRNA_intron_Endonuc_N_sf"/>
</dbReference>
<dbReference type="Pfam" id="PF01974">
    <property type="entry name" value="tRNA_int_endo"/>
    <property type="match status" value="1"/>
</dbReference>
<keyword evidence="1" id="KW-0819">tRNA processing</keyword>
<dbReference type="InterPro" id="IPR016442">
    <property type="entry name" value="tRNA_splic_arch_short"/>
</dbReference>
<dbReference type="InterPro" id="IPR006678">
    <property type="entry name" value="tRNA_intron_Endonuc_N"/>
</dbReference>
<evidence type="ECO:0000256" key="3">
    <source>
        <dbReference type="ARBA" id="ARBA00024798"/>
    </source>
</evidence>